<dbReference type="Pfam" id="PF00041">
    <property type="entry name" value="fn3"/>
    <property type="match status" value="1"/>
</dbReference>
<dbReference type="InterPro" id="IPR036116">
    <property type="entry name" value="FN3_sf"/>
</dbReference>
<evidence type="ECO:0000256" key="3">
    <source>
        <dbReference type="SAM" id="Phobius"/>
    </source>
</evidence>
<sequence length="908" mass="101805">MHGQEGFKEKRGADWPSSSEHPPASLCPLDRPGHRGGLLRWSPPPDLNPPVWAYVLQARAEDEDQWVNVDEHVSANRTETVVPGLHKDRVYRLRLLSRHGEMLSEPSPSVNVTTVGMDMYPSTSRLLEFGPEPLLAGVLGGVAFMCLALVVLLGVACLISHKRERRRRERTHDAPPSIFKRSPSIKTSGSGSPDSVLKKTLLPSSNLYPTTSSASSCSTDCSAYSTQNKPRSYSRASPNRTSSSPISHAIEMISRGPDGRFLTSEYDTLSIDSKKDYDLHNRRSISLHSDCDEKKEPAYVLSVDLPPCKPVQSTPYNHVYPLIQIQKPTYEGMPDFSSLCSNSSLATLPHPSPSFPVLPHIRSGFGQPTTTASTLVLQMEHERETGNLSRCLKLAQEREELERELRRYTQNDDFEEDSTWQCRSKTLPRKASPQHHPGSFSSASLHWEAHRLASLPPTPTPHLTRFGSVSPSCFQKDRLARTPPSREEAERFCQDGRLAHPRIPSIRQERVDMAPEGLDKSANSSVRIRPGDSRCDARRQNNPSFTMLPFQSEKYPQRCHSVIGMLPVSSNVTNEDVEMSVDEPDLEKLVESTPKAMLHQRIASHVQNGCALPRKEFRTMRRSKSLNSRSPVPKGEEVKRPSSPSSTLHERWAKLPTKNKETKRRSQSLDSRRRKDANFLTPDAWINSLSQENCADIAPRRPTSLVWETQGSTERAKSPSHKIQMNNPQQRLTTNHSSNGYYEHDYNYHKAMKAAGRYLDAIKNPFLEDDGRYFEQEEEEEEGYTAVPESGSYSSYASSGRGSMDPPNNRLSLCHMSPTPTTPRESPARMEEKVNGHMNHSHSRRKESVDENYEWDSADVCSQAGEHDGLLPPLPLQKPALCCNPPRTHLTSSARPPAPPQPEAAVLF</sequence>
<dbReference type="CDD" id="cd00063">
    <property type="entry name" value="FN3"/>
    <property type="match status" value="1"/>
</dbReference>
<dbReference type="Proteomes" id="UP001460270">
    <property type="component" value="Unassembled WGS sequence"/>
</dbReference>
<feature type="region of interest" description="Disordered" evidence="2">
    <location>
        <begin position="519"/>
        <end position="548"/>
    </location>
</feature>
<keyword evidence="1" id="KW-0175">Coiled coil</keyword>
<protein>
    <recommendedName>
        <fullName evidence="4">Fibronectin type-III domain-containing protein</fullName>
    </recommendedName>
</protein>
<keyword evidence="3" id="KW-0472">Membrane</keyword>
<feature type="coiled-coil region" evidence="1">
    <location>
        <begin position="391"/>
        <end position="418"/>
    </location>
</feature>
<evidence type="ECO:0000313" key="6">
    <source>
        <dbReference type="Proteomes" id="UP001460270"/>
    </source>
</evidence>
<name>A0AAW0NJ95_9GOBI</name>
<feature type="compositionally biased region" description="Polar residues" evidence="2">
    <location>
        <begin position="227"/>
        <end position="246"/>
    </location>
</feature>
<feature type="compositionally biased region" description="Basic and acidic residues" evidence="2">
    <location>
        <begin position="826"/>
        <end position="835"/>
    </location>
</feature>
<feature type="compositionally biased region" description="Low complexity" evidence="2">
    <location>
        <begin position="790"/>
        <end position="803"/>
    </location>
</feature>
<feature type="region of interest" description="Disordered" evidence="2">
    <location>
        <begin position="776"/>
        <end position="851"/>
    </location>
</feature>
<evidence type="ECO:0000259" key="4">
    <source>
        <dbReference type="PROSITE" id="PS50853"/>
    </source>
</evidence>
<dbReference type="AlphaFoldDB" id="A0AAW0NJ95"/>
<reference evidence="6" key="1">
    <citation type="submission" date="2024-04" db="EMBL/GenBank/DDBJ databases">
        <title>Salinicola lusitanus LLJ914,a marine bacterium isolated from the Okinawa Trough.</title>
        <authorList>
            <person name="Li J."/>
        </authorList>
    </citation>
    <scope>NUCLEOTIDE SEQUENCE [LARGE SCALE GENOMIC DNA]</scope>
</reference>
<dbReference type="Gene3D" id="2.60.40.10">
    <property type="entry name" value="Immunoglobulins"/>
    <property type="match status" value="1"/>
</dbReference>
<dbReference type="InterPro" id="IPR013783">
    <property type="entry name" value="Ig-like_fold"/>
</dbReference>
<feature type="compositionally biased region" description="Polar residues" evidence="2">
    <location>
        <begin position="721"/>
        <end position="735"/>
    </location>
</feature>
<feature type="transmembrane region" description="Helical" evidence="3">
    <location>
        <begin position="134"/>
        <end position="160"/>
    </location>
</feature>
<dbReference type="EMBL" id="JBBPFD010000015">
    <property type="protein sequence ID" value="KAK7896623.1"/>
    <property type="molecule type" value="Genomic_DNA"/>
</dbReference>
<gene>
    <name evidence="5" type="ORF">WMY93_021948</name>
</gene>
<feature type="region of interest" description="Disordered" evidence="2">
    <location>
        <begin position="613"/>
        <end position="675"/>
    </location>
</feature>
<proteinExistence type="predicted"/>
<keyword evidence="6" id="KW-1185">Reference proteome</keyword>
<dbReference type="SUPFAM" id="SSF49265">
    <property type="entry name" value="Fibronectin type III"/>
    <property type="match status" value="1"/>
</dbReference>
<keyword evidence="3" id="KW-0812">Transmembrane</keyword>
<feature type="compositionally biased region" description="Basic and acidic residues" evidence="2">
    <location>
        <begin position="529"/>
        <end position="539"/>
    </location>
</feature>
<feature type="compositionally biased region" description="Low complexity" evidence="2">
    <location>
        <begin position="210"/>
        <end position="226"/>
    </location>
</feature>
<evidence type="ECO:0000313" key="5">
    <source>
        <dbReference type="EMBL" id="KAK7896623.1"/>
    </source>
</evidence>
<feature type="region of interest" description="Disordered" evidence="2">
    <location>
        <begin position="708"/>
        <end position="735"/>
    </location>
</feature>
<evidence type="ECO:0000256" key="1">
    <source>
        <dbReference type="SAM" id="Coils"/>
    </source>
</evidence>
<accession>A0AAW0NJ95</accession>
<feature type="region of interest" description="Disordered" evidence="2">
    <location>
        <begin position="884"/>
        <end position="908"/>
    </location>
</feature>
<organism evidence="5 6">
    <name type="scientific">Mugilogobius chulae</name>
    <name type="common">yellowstripe goby</name>
    <dbReference type="NCBI Taxonomy" id="88201"/>
    <lineage>
        <taxon>Eukaryota</taxon>
        <taxon>Metazoa</taxon>
        <taxon>Chordata</taxon>
        <taxon>Craniata</taxon>
        <taxon>Vertebrata</taxon>
        <taxon>Euteleostomi</taxon>
        <taxon>Actinopterygii</taxon>
        <taxon>Neopterygii</taxon>
        <taxon>Teleostei</taxon>
        <taxon>Neoteleostei</taxon>
        <taxon>Acanthomorphata</taxon>
        <taxon>Gobiaria</taxon>
        <taxon>Gobiiformes</taxon>
        <taxon>Gobioidei</taxon>
        <taxon>Gobiidae</taxon>
        <taxon>Gobionellinae</taxon>
        <taxon>Mugilogobius</taxon>
    </lineage>
</organism>
<feature type="compositionally biased region" description="Polar residues" evidence="2">
    <location>
        <begin position="184"/>
        <end position="193"/>
    </location>
</feature>
<dbReference type="InterPro" id="IPR003961">
    <property type="entry name" value="FN3_dom"/>
</dbReference>
<evidence type="ECO:0000256" key="2">
    <source>
        <dbReference type="SAM" id="MobiDB-lite"/>
    </source>
</evidence>
<comment type="caution">
    <text evidence="5">The sequence shown here is derived from an EMBL/GenBank/DDBJ whole genome shotgun (WGS) entry which is preliminary data.</text>
</comment>
<feature type="domain" description="Fibronectin type-III" evidence="4">
    <location>
        <begin position="22"/>
        <end position="117"/>
    </location>
</feature>
<feature type="compositionally biased region" description="Basic and acidic residues" evidence="2">
    <location>
        <begin position="1"/>
        <end position="13"/>
    </location>
</feature>
<keyword evidence="3" id="KW-1133">Transmembrane helix</keyword>
<dbReference type="PROSITE" id="PS50853">
    <property type="entry name" value="FN3"/>
    <property type="match status" value="1"/>
</dbReference>
<feature type="region of interest" description="Disordered" evidence="2">
    <location>
        <begin position="163"/>
        <end position="196"/>
    </location>
</feature>
<feature type="region of interest" description="Disordered" evidence="2">
    <location>
        <begin position="1"/>
        <end position="31"/>
    </location>
</feature>
<feature type="region of interest" description="Disordered" evidence="2">
    <location>
        <begin position="209"/>
        <end position="248"/>
    </location>
</feature>